<feature type="region of interest" description="Disordered" evidence="1">
    <location>
        <begin position="360"/>
        <end position="388"/>
    </location>
</feature>
<protein>
    <recommendedName>
        <fullName evidence="3">Autotransporter domain-containing protein</fullName>
    </recommendedName>
</protein>
<proteinExistence type="predicted"/>
<dbReference type="InterPro" id="IPR005546">
    <property type="entry name" value="Autotransporte_beta"/>
</dbReference>
<feature type="region of interest" description="Disordered" evidence="1">
    <location>
        <begin position="211"/>
        <end position="250"/>
    </location>
</feature>
<evidence type="ECO:0000313" key="5">
    <source>
        <dbReference type="Proteomes" id="UP000048926"/>
    </source>
</evidence>
<feature type="compositionally biased region" description="Gly residues" evidence="1">
    <location>
        <begin position="1344"/>
        <end position="1353"/>
    </location>
</feature>
<feature type="region of interest" description="Disordered" evidence="1">
    <location>
        <begin position="154"/>
        <end position="176"/>
    </location>
</feature>
<dbReference type="Proteomes" id="UP000048926">
    <property type="component" value="Unassembled WGS sequence"/>
</dbReference>
<feature type="domain" description="Autotransporter" evidence="3">
    <location>
        <begin position="1960"/>
        <end position="2238"/>
    </location>
</feature>
<dbReference type="SMART" id="SM00869">
    <property type="entry name" value="Autotransporter"/>
    <property type="match status" value="1"/>
</dbReference>
<dbReference type="SUPFAM" id="SSF103515">
    <property type="entry name" value="Autotransporter"/>
    <property type="match status" value="1"/>
</dbReference>
<feature type="compositionally biased region" description="Polar residues" evidence="1">
    <location>
        <begin position="233"/>
        <end position="250"/>
    </location>
</feature>
<dbReference type="InterPro" id="IPR036709">
    <property type="entry name" value="Autotransporte_beta_dom_sf"/>
</dbReference>
<name>A0A0M6Y9D6_9HYPH</name>
<feature type="signal peptide" evidence="2">
    <location>
        <begin position="1"/>
        <end position="45"/>
    </location>
</feature>
<dbReference type="PROSITE" id="PS51208">
    <property type="entry name" value="AUTOTRANSPORTER"/>
    <property type="match status" value="1"/>
</dbReference>
<gene>
    <name evidence="4" type="ORF">LAL4801_05151</name>
</gene>
<evidence type="ECO:0000259" key="3">
    <source>
        <dbReference type="PROSITE" id="PS51208"/>
    </source>
</evidence>
<keyword evidence="2" id="KW-0732">Signal</keyword>
<evidence type="ECO:0000313" key="4">
    <source>
        <dbReference type="EMBL" id="CTQ46692.1"/>
    </source>
</evidence>
<feature type="compositionally biased region" description="Gly residues" evidence="1">
    <location>
        <begin position="1362"/>
        <end position="1378"/>
    </location>
</feature>
<feature type="chain" id="PRO_5005808040" description="Autotransporter domain-containing protein" evidence="2">
    <location>
        <begin position="46"/>
        <end position="2238"/>
    </location>
</feature>
<sequence length="2238" mass="215256">MGLGLTTEGKDQVSRPSVRKNTRVKSLLLSTASVASLCLSAPALANSLCDDSGDPWICTFNSGTEVTDVDLTATGASAGAQAPGITIQNYGQQHMVIPTSKGIYANWYVESRGSAGEDSGAAGAGGTVTIVNQSNIDISVSEVSQFAMGIFAQSSGGEGDQSNGDNNSNGGAGGNGGSVQVTNNGIASYTAVGYANFGFAIFVAESNGGTGGNQNNSVLSDQYGGKGGDGGSVTVNNTAPSSFTVGSSSNRFQGLGEGGGFIARSFGGRGGDNNGNAGAGGTVTINNAMNGDIYWDVTTAGGDGLFVLYGLSEGGTGTASTDNSDDGGDGGNGSNVSITNSARLVLDVTGGSYEPSAAIGAKSLGGKGGTGPTKDHSGGDGGTAGTVSVSLQDGKSIETSGANVYGVLAQSIGGEGGDGGDGTALAGTGGGGGFGGDAGSVSVTVSGDTSIETSGAFSAAIALHSIGGGGGTGSDFQSVLGGQSGNGGNGGDAGNVILSLGNATVSTAADHAFGVVAQSIAGSGGTGGIDASTLVGLGGDGAGGGAAGTVTVNSSADITTNGFNSLGIIAQSIGGGGGAAGSSSGFVSVGGSAAGSTTSNGSYVGVSNTQKVTTKGDSSTGILAQSIGGGGGSGGDATGTVGVGGQGSAGGKGGTVAIPNIGTIVTSGGYSPGAIFQSVGGGGGNGGSVQTLSTIASIGVGGSADLGGDGGEVCVDNTGGCVYSDLPSLLAATSNGNAHITTTGVFAPGLIAQSIGGGGGNGGSVKNFSVLSFLAFQMGGSGGDGGDGGTVSLTQNQFYAATSGAQSTAVLAQSIGGGGGTGGSANYFDATIGFNAAFVLGGSGGDGGDGDDVTIDLSSGTIATGLSASSTSKYAPNNATGILAQSIGGGGGNGGSTSAGDFLVAAPTGTGVPLAFNYVATVGGNGGNAGAGGDVTVTYDQPSRLTTIGDASHGILAQSVGGGGGNGGDASALTATLGDKDTVESTATVALGGGTGNVLSDFNSDYAFTTSGGGNGGEVNVTLGTYGSSSNSGSTTATKLTSLAPESTLFTFGDGAHGVLAQSIGGGGGNGGLGNSNAYSQGGIASLEAKISLGGQGGSGGDGSSVEIHNFAGYTVQTQGSGSKGLVGQSIGGGGGNSQGGTVYLGVGASSVSGSMSLGVGAIGGSGGNGGTIYAEQYGRIETFGGDSDGVVLQSIGGGGGIGGSLGNDASSHKVLDAIGALKKQIKRLSDAGASYSFSVDVGGGGGSGGDGNQVKYYHDGQIITQGAWADGVVLQSIGGGGGQGGSSTASGSEVSASIELAVGGRGGSGGDGGEVAVWLADGNSNFINTAGFAATGMTMQSIGGGGGQGGDGSDNQTGTLAIGGDGGGTGGAGGDGGQVHTYDTSAVTITTNGNDAAALVVQSIGGGGGTGGVGSSAETTRVDGSELSVSVGGSGGVAGNGGTIDLTMDTTIATYGNRSHGVLLQSIGGGGGYGVTGSVEGGLDLAIGGTGGAAGNGDAVTFQLTGGAGIQTRGDGAFGLVAQSIGGGGGLAGDATGGSMTNATANLTSGGASGNGGQITLDIDAPITVTGDESIGIIAQSIGGGGGISGTGTGGVAGLMSTDSTGTAGAIDLEIASQVYASGSRSSGVFAQSQGADGNGTIGITVDGQGNVQGGTDTDAAAIRVSNGLNNTLALNDNAIVQSGASRNGTDDTGSYAVWYTGTGTTADGAILNVTVNDTASLYGDVVLTNADGGSAGTVTNNSPNTLADGYLYDANVVNNGRFVLGRARDPGKTVITGNFKQSAQGFLVADIDLNNFNSDWLEVRGDATLAGTLGLKTISLLPDRKTKVLSVGGSVTGTLTPQDSLIFDYLFSPEGSDYYFQVTGADFTPNGKVKLNRDQKAVAENLQNIWDRGGNNIFGTLFGAIADEVDNQSGSYADTLNQLLPRTGLAAVVEQTFEMLSFGDSLMSCPVFEGDGAGITEGSCGWARATGGTGHRSAIGNSPSYNANALTYQLGGQREIAPGWFIGGAAAFQQTWISQASGTVKGDGKAGYLGASLKREIGAWTLSAAAAGSYGATRFDRNLSISDLSETISSSPDVLAGSVRARIARTFAATNVYVKPYVDFDAIYSRVGDYRESGDYGLEFDSTGHWNFAATPSIEIGSRLRYKDGKDLRVYGKLGVSFLSSDQWETDARFTNRAGGTGSFKTSLEHEDLFASIGAGLQLTSIEGVDLRLEYNGRFSENLATNSGSLRLSIPF</sequence>
<organism evidence="4 5">
    <name type="scientific">Roseibium aggregatum</name>
    <dbReference type="NCBI Taxonomy" id="187304"/>
    <lineage>
        <taxon>Bacteria</taxon>
        <taxon>Pseudomonadati</taxon>
        <taxon>Pseudomonadota</taxon>
        <taxon>Alphaproteobacteria</taxon>
        <taxon>Hyphomicrobiales</taxon>
        <taxon>Stappiaceae</taxon>
        <taxon>Roseibium</taxon>
    </lineage>
</organism>
<dbReference type="EMBL" id="CXST01000004">
    <property type="protein sequence ID" value="CTQ46692.1"/>
    <property type="molecule type" value="Genomic_DNA"/>
</dbReference>
<feature type="region of interest" description="Disordered" evidence="1">
    <location>
        <begin position="316"/>
        <end position="336"/>
    </location>
</feature>
<evidence type="ECO:0000256" key="2">
    <source>
        <dbReference type="SAM" id="SignalP"/>
    </source>
</evidence>
<feature type="region of interest" description="Disordered" evidence="1">
    <location>
        <begin position="1344"/>
        <end position="1378"/>
    </location>
</feature>
<reference evidence="5" key="1">
    <citation type="submission" date="2015-07" db="EMBL/GenBank/DDBJ databases">
        <authorList>
            <person name="Rodrigo-Torres Lidia"/>
            <person name="Arahal R.David."/>
        </authorList>
    </citation>
    <scope>NUCLEOTIDE SEQUENCE [LARGE SCALE GENOMIC DNA]</scope>
    <source>
        <strain evidence="5">CECT 4801</strain>
    </source>
</reference>
<feature type="compositionally biased region" description="Low complexity" evidence="1">
    <location>
        <begin position="160"/>
        <end position="169"/>
    </location>
</feature>
<keyword evidence="5" id="KW-1185">Reference proteome</keyword>
<evidence type="ECO:0000256" key="1">
    <source>
        <dbReference type="SAM" id="MobiDB-lite"/>
    </source>
</evidence>
<accession>A0A0M6Y9D6</accession>